<evidence type="ECO:0000256" key="1">
    <source>
        <dbReference type="ARBA" id="ARBA00007169"/>
    </source>
</evidence>
<dbReference type="PANTHER" id="PTHR11487:SF0">
    <property type="entry name" value="S-ACYL FATTY ACID SYNTHASE THIOESTERASE, MEDIUM CHAIN"/>
    <property type="match status" value="1"/>
</dbReference>
<dbReference type="InterPro" id="IPR012223">
    <property type="entry name" value="TEII"/>
</dbReference>
<dbReference type="AlphaFoldDB" id="A0A370NAW0"/>
<dbReference type="Gene3D" id="3.40.50.1820">
    <property type="entry name" value="alpha/beta hydrolase"/>
    <property type="match status" value="1"/>
</dbReference>
<evidence type="ECO:0000313" key="4">
    <source>
        <dbReference type="Proteomes" id="UP000254875"/>
    </source>
</evidence>
<dbReference type="Pfam" id="PF00975">
    <property type="entry name" value="Thioesterase"/>
    <property type="match status" value="1"/>
</dbReference>
<evidence type="ECO:0000313" key="3">
    <source>
        <dbReference type="EMBL" id="RDK02747.1"/>
    </source>
</evidence>
<comment type="similarity">
    <text evidence="1">Belongs to the thioesterase family.</text>
</comment>
<reference evidence="4" key="1">
    <citation type="submission" date="2018-05" db="EMBL/GenBank/DDBJ databases">
        <authorList>
            <person name="Feng T."/>
        </authorList>
    </citation>
    <scope>NUCLEOTIDE SEQUENCE [LARGE SCALE GENOMIC DNA]</scope>
    <source>
        <strain evidence="4">S27</strain>
    </source>
</reference>
<dbReference type="OrthoDB" id="8480037at2"/>
<dbReference type="SUPFAM" id="SSF53474">
    <property type="entry name" value="alpha/beta-Hydrolases"/>
    <property type="match status" value="1"/>
</dbReference>
<keyword evidence="4" id="KW-1185">Reference proteome</keyword>
<dbReference type="GO" id="GO:0008610">
    <property type="term" value="P:lipid biosynthetic process"/>
    <property type="evidence" value="ECO:0007669"/>
    <property type="project" value="TreeGrafter"/>
</dbReference>
<sequence length="247" mass="26609">MSADKFRAPHAIVFIPYAGGSACSLPAVRLAVQESRPFVGVQYPGRHAACATQAPRSVGEMADHAVACIRAARLTDVTLFGYSLGALVAHEVALRMQDEAACPVRHVVVAACRPPHLFRGSGMSACQGDEAFLTEVARLGGVPRALLRDARRASHFLPVLRADFGVCDRFTYVERGALTLPLTVLGGTRDQLAPLADVTHWRQHTTNAYRERILPGDHFFINQHASAAAALLTLDYVPCCASMEPVP</sequence>
<feature type="domain" description="Thioesterase" evidence="2">
    <location>
        <begin position="12"/>
        <end position="225"/>
    </location>
</feature>
<protein>
    <recommendedName>
        <fullName evidence="2">Thioesterase domain-containing protein</fullName>
    </recommendedName>
</protein>
<gene>
    <name evidence="3" type="ORF">DLM46_10875</name>
</gene>
<dbReference type="InterPro" id="IPR001031">
    <property type="entry name" value="Thioesterase"/>
</dbReference>
<dbReference type="Proteomes" id="UP000254875">
    <property type="component" value="Unassembled WGS sequence"/>
</dbReference>
<dbReference type="PANTHER" id="PTHR11487">
    <property type="entry name" value="THIOESTERASE"/>
    <property type="match status" value="1"/>
</dbReference>
<comment type="caution">
    <text evidence="3">The sequence shown here is derived from an EMBL/GenBank/DDBJ whole genome shotgun (WGS) entry which is preliminary data.</text>
</comment>
<name>A0A370NAW0_9BURK</name>
<proteinExistence type="inferred from homology"/>
<accession>A0A370NAW0</accession>
<evidence type="ECO:0000259" key="2">
    <source>
        <dbReference type="Pfam" id="PF00975"/>
    </source>
</evidence>
<dbReference type="InterPro" id="IPR029058">
    <property type="entry name" value="AB_hydrolase_fold"/>
</dbReference>
<dbReference type="RefSeq" id="WP_115100776.1">
    <property type="nucleotide sequence ID" value="NZ_QHKS01000006.1"/>
</dbReference>
<organism evidence="3 4">
    <name type="scientific">Paraburkholderia lacunae</name>
    <dbReference type="NCBI Taxonomy" id="2211104"/>
    <lineage>
        <taxon>Bacteria</taxon>
        <taxon>Pseudomonadati</taxon>
        <taxon>Pseudomonadota</taxon>
        <taxon>Betaproteobacteria</taxon>
        <taxon>Burkholderiales</taxon>
        <taxon>Burkholderiaceae</taxon>
        <taxon>Paraburkholderia</taxon>
    </lineage>
</organism>
<dbReference type="EMBL" id="QHKS01000006">
    <property type="protein sequence ID" value="RDK02747.1"/>
    <property type="molecule type" value="Genomic_DNA"/>
</dbReference>
<dbReference type="PROSITE" id="PS51257">
    <property type="entry name" value="PROKAR_LIPOPROTEIN"/>
    <property type="match status" value="1"/>
</dbReference>